<evidence type="ECO:0000259" key="4">
    <source>
        <dbReference type="Pfam" id="PF25973"/>
    </source>
</evidence>
<accession>A0ABT6YHI4</accession>
<feature type="coiled-coil region" evidence="2">
    <location>
        <begin position="97"/>
        <end position="131"/>
    </location>
</feature>
<feature type="domain" description="CusB-like beta-barrel" evidence="3">
    <location>
        <begin position="217"/>
        <end position="287"/>
    </location>
</feature>
<dbReference type="Gene3D" id="2.40.50.100">
    <property type="match status" value="1"/>
</dbReference>
<dbReference type="Pfam" id="PF25973">
    <property type="entry name" value="BSH_CzcB"/>
    <property type="match status" value="1"/>
</dbReference>
<feature type="domain" description="CzcB-like barrel-sandwich hybrid" evidence="4">
    <location>
        <begin position="67"/>
        <end position="199"/>
    </location>
</feature>
<proteinExistence type="inferred from homology"/>
<reference evidence="6 7" key="1">
    <citation type="submission" date="2023-05" db="EMBL/GenBank/DDBJ databases">
        <title>Novel species of genus Flectobacillus isolated from stream in China.</title>
        <authorList>
            <person name="Lu H."/>
        </authorList>
    </citation>
    <scope>NUCLEOTIDE SEQUENCE [LARGE SCALE GENOMIC DNA]</scope>
    <source>
        <strain evidence="6 7">KCTC 42575</strain>
    </source>
</reference>
<evidence type="ECO:0000259" key="3">
    <source>
        <dbReference type="Pfam" id="PF25954"/>
    </source>
</evidence>
<evidence type="ECO:0000313" key="7">
    <source>
        <dbReference type="Proteomes" id="UP001236507"/>
    </source>
</evidence>
<sequence>MKLSHLIILAALTSQILLDSCTQSKSEPISSNTEEQVIYPAIKVESAKPSQELQIPGELESYFETDLFPKVNGYIKRINVDIGDRVSTGQVLAVLDAPELSLQLAEATAKMRSAESQLNTSKSVYKRLQKANQTPGTVSPNDLDIAHSKIVSDSLTWLGAKAVYQSIQVMTEYLSIKAPFDGVVAERRLSPGAFVGPNDKSAVAIFKIKQENRLRLRIPVPERYISAIRLSQPISFSVMNLPDKKFAGKVSRISHNVNKQTRSELIEIDVQNPQLQLVSGTYTQVTLPFQRNTTSLTVPSSAVATTLEKCFVVKVENGIASWVEVKKGIEAEGKVEIFGDIKSGDTVLKTASDEIPNGVAVKTKL</sequence>
<dbReference type="Gene3D" id="2.40.420.20">
    <property type="match status" value="1"/>
</dbReference>
<dbReference type="Proteomes" id="UP001236507">
    <property type="component" value="Unassembled WGS sequence"/>
</dbReference>
<dbReference type="InterPro" id="IPR058792">
    <property type="entry name" value="Beta-barrel_RND_2"/>
</dbReference>
<organism evidence="6 7">
    <name type="scientific">Flectobacillus roseus</name>
    <dbReference type="NCBI Taxonomy" id="502259"/>
    <lineage>
        <taxon>Bacteria</taxon>
        <taxon>Pseudomonadati</taxon>
        <taxon>Bacteroidota</taxon>
        <taxon>Cytophagia</taxon>
        <taxon>Cytophagales</taxon>
        <taxon>Flectobacillaceae</taxon>
        <taxon>Flectobacillus</taxon>
    </lineage>
</organism>
<dbReference type="EMBL" id="JASHIF010000033">
    <property type="protein sequence ID" value="MDI9862558.1"/>
    <property type="molecule type" value="Genomic_DNA"/>
</dbReference>
<dbReference type="Pfam" id="PF25954">
    <property type="entry name" value="Beta-barrel_RND_2"/>
    <property type="match status" value="1"/>
</dbReference>
<dbReference type="SUPFAM" id="SSF111369">
    <property type="entry name" value="HlyD-like secretion proteins"/>
    <property type="match status" value="1"/>
</dbReference>
<evidence type="ECO:0000256" key="1">
    <source>
        <dbReference type="ARBA" id="ARBA00009477"/>
    </source>
</evidence>
<feature type="domain" description="YknX-like C-terminal permuted SH3-like" evidence="5">
    <location>
        <begin position="296"/>
        <end position="362"/>
    </location>
</feature>
<dbReference type="Pfam" id="PF25989">
    <property type="entry name" value="YknX_C"/>
    <property type="match status" value="1"/>
</dbReference>
<dbReference type="Gene3D" id="1.10.287.470">
    <property type="entry name" value="Helix hairpin bin"/>
    <property type="match status" value="1"/>
</dbReference>
<dbReference type="PANTHER" id="PTHR30469:SF37">
    <property type="entry name" value="RAGD PROTEIN"/>
    <property type="match status" value="1"/>
</dbReference>
<keyword evidence="7" id="KW-1185">Reference proteome</keyword>
<dbReference type="Gene3D" id="2.40.30.170">
    <property type="match status" value="1"/>
</dbReference>
<evidence type="ECO:0000259" key="5">
    <source>
        <dbReference type="Pfam" id="PF25989"/>
    </source>
</evidence>
<dbReference type="InterPro" id="IPR006143">
    <property type="entry name" value="RND_pump_MFP"/>
</dbReference>
<evidence type="ECO:0000256" key="2">
    <source>
        <dbReference type="SAM" id="Coils"/>
    </source>
</evidence>
<dbReference type="InterPro" id="IPR058637">
    <property type="entry name" value="YknX-like_C"/>
</dbReference>
<dbReference type="RefSeq" id="WP_283346796.1">
    <property type="nucleotide sequence ID" value="NZ_JASHIF010000033.1"/>
</dbReference>
<comment type="similarity">
    <text evidence="1">Belongs to the membrane fusion protein (MFP) (TC 8.A.1) family.</text>
</comment>
<name>A0ABT6YHI4_9BACT</name>
<keyword evidence="2" id="KW-0175">Coiled coil</keyword>
<dbReference type="PANTHER" id="PTHR30469">
    <property type="entry name" value="MULTIDRUG RESISTANCE PROTEIN MDTA"/>
    <property type="match status" value="1"/>
</dbReference>
<dbReference type="NCBIfam" id="TIGR01730">
    <property type="entry name" value="RND_mfp"/>
    <property type="match status" value="1"/>
</dbReference>
<evidence type="ECO:0000313" key="6">
    <source>
        <dbReference type="EMBL" id="MDI9862558.1"/>
    </source>
</evidence>
<comment type="caution">
    <text evidence="6">The sequence shown here is derived from an EMBL/GenBank/DDBJ whole genome shotgun (WGS) entry which is preliminary data.</text>
</comment>
<protein>
    <submittedName>
        <fullName evidence="6">Efflux RND transporter periplasmic adaptor subunit</fullName>
    </submittedName>
</protein>
<dbReference type="InterPro" id="IPR058647">
    <property type="entry name" value="BSH_CzcB-like"/>
</dbReference>
<gene>
    <name evidence="6" type="ORF">QM524_25255</name>
</gene>